<dbReference type="InterPro" id="IPR029000">
    <property type="entry name" value="Cyclophilin-like_dom_sf"/>
</dbReference>
<evidence type="ECO:0000313" key="7">
    <source>
        <dbReference type="Proteomes" id="UP000754710"/>
    </source>
</evidence>
<dbReference type="InterPro" id="IPR003778">
    <property type="entry name" value="CT_A_B"/>
</dbReference>
<gene>
    <name evidence="6" type="ORF">K1X13_02190</name>
</gene>
<dbReference type="NCBIfam" id="TIGR00724">
    <property type="entry name" value="urea_amlyse_rel"/>
    <property type="match status" value="1"/>
</dbReference>
<dbReference type="EMBL" id="JAIEZQ010000001">
    <property type="protein sequence ID" value="MBY9073622.1"/>
    <property type="molecule type" value="Genomic_DNA"/>
</dbReference>
<keyword evidence="1" id="KW-0547">Nucleotide-binding</keyword>
<accession>A0ABS7RF28</accession>
<feature type="region of interest" description="Disordered" evidence="4">
    <location>
        <begin position="133"/>
        <end position="164"/>
    </location>
</feature>
<dbReference type="InterPro" id="IPR052708">
    <property type="entry name" value="PxpC"/>
</dbReference>
<evidence type="ECO:0000256" key="2">
    <source>
        <dbReference type="ARBA" id="ARBA00022801"/>
    </source>
</evidence>
<reference evidence="6 7" key="1">
    <citation type="submission" date="2021-08" db="EMBL/GenBank/DDBJ databases">
        <title>Nocardioides bacterium WL0053 sp. nov., isolated from the sediment.</title>
        <authorList>
            <person name="Wang L."/>
            <person name="Zhang D."/>
            <person name="Zhang A."/>
        </authorList>
    </citation>
    <scope>NUCLEOTIDE SEQUENCE [LARGE SCALE GENOMIC DNA]</scope>
    <source>
        <strain evidence="6 7">WL0053</strain>
    </source>
</reference>
<evidence type="ECO:0000259" key="5">
    <source>
        <dbReference type="SMART" id="SM00797"/>
    </source>
</evidence>
<keyword evidence="2" id="KW-0378">Hydrolase</keyword>
<evidence type="ECO:0000313" key="6">
    <source>
        <dbReference type="EMBL" id="MBY9073622.1"/>
    </source>
</evidence>
<name>A0ABS7RF28_9ACTN</name>
<comment type="caution">
    <text evidence="6">The sequence shown here is derived from an EMBL/GenBank/DDBJ whole genome shotgun (WGS) entry which is preliminary data.</text>
</comment>
<dbReference type="Pfam" id="PF02626">
    <property type="entry name" value="CT_A_B"/>
    <property type="match status" value="1"/>
</dbReference>
<keyword evidence="7" id="KW-1185">Reference proteome</keyword>
<dbReference type="Gene3D" id="2.40.100.10">
    <property type="entry name" value="Cyclophilin-like"/>
    <property type="match status" value="1"/>
</dbReference>
<proteinExistence type="predicted"/>
<dbReference type="SMART" id="SM00797">
    <property type="entry name" value="AHS2"/>
    <property type="match status" value="1"/>
</dbReference>
<dbReference type="SUPFAM" id="SSF50891">
    <property type="entry name" value="Cyclophilin-like"/>
    <property type="match status" value="1"/>
</dbReference>
<evidence type="ECO:0000256" key="4">
    <source>
        <dbReference type="SAM" id="MobiDB-lite"/>
    </source>
</evidence>
<evidence type="ECO:0000256" key="1">
    <source>
        <dbReference type="ARBA" id="ARBA00022741"/>
    </source>
</evidence>
<protein>
    <submittedName>
        <fullName evidence="6">Biotin-dependent carboxyltransferase family protein</fullName>
    </submittedName>
</protein>
<keyword evidence="3" id="KW-0067">ATP-binding</keyword>
<sequence length="284" mass="29306">MSRALVVLDPGPLTTVQDLGRRGWAHLGVPRSGVLDAPAARYANRLVGNPDDAAVLETTLGGVDLEVTAAMSLAVTGAHAVVCVDGRERAFGEPVTVRAGQRVVVGPARSGLRSYVAVAGGVDVPAVLGSRSTDTLSGLGPRPLAAGSRLPVGPRPGEPQGVDVPAVRRHDPAVLLRLTAGPRHDWYTDDALATLGGAAYTVSADSNRIGLRLHGARLARRSGDELPSEGIVLGAVQVPASGEPLVFLNDHPTTGGYPVVGVVAPEDLPLCAQLRPGDEVRFRV</sequence>
<dbReference type="PANTHER" id="PTHR43309">
    <property type="entry name" value="5-OXOPROLINASE SUBUNIT C"/>
    <property type="match status" value="1"/>
</dbReference>
<evidence type="ECO:0000256" key="3">
    <source>
        <dbReference type="ARBA" id="ARBA00022840"/>
    </source>
</evidence>
<organism evidence="6 7">
    <name type="scientific">Nocardioides jiangsuensis</name>
    <dbReference type="NCBI Taxonomy" id="2866161"/>
    <lineage>
        <taxon>Bacteria</taxon>
        <taxon>Bacillati</taxon>
        <taxon>Actinomycetota</taxon>
        <taxon>Actinomycetes</taxon>
        <taxon>Propionibacteriales</taxon>
        <taxon>Nocardioidaceae</taxon>
        <taxon>Nocardioides</taxon>
    </lineage>
</organism>
<dbReference type="Proteomes" id="UP000754710">
    <property type="component" value="Unassembled WGS sequence"/>
</dbReference>
<feature type="domain" description="Carboxyltransferase" evidence="5">
    <location>
        <begin position="26"/>
        <end position="284"/>
    </location>
</feature>
<dbReference type="RefSeq" id="WP_221023402.1">
    <property type="nucleotide sequence ID" value="NZ_JAIEZQ010000001.1"/>
</dbReference>
<dbReference type="PANTHER" id="PTHR43309:SF3">
    <property type="entry name" value="5-OXOPROLINASE SUBUNIT C"/>
    <property type="match status" value="1"/>
</dbReference>